<comment type="caution">
    <text evidence="13">The sequence shown here is derived from an EMBL/GenBank/DDBJ whole genome shotgun (WGS) entry which is preliminary data.</text>
</comment>
<dbReference type="InterPro" id="IPR035966">
    <property type="entry name" value="PKF_sf"/>
</dbReference>
<feature type="binding site" evidence="10">
    <location>
        <position position="209"/>
    </location>
    <ligand>
        <name>Mg(2+)</name>
        <dbReference type="ChEBI" id="CHEBI:18420"/>
        <note>catalytic</note>
    </ligand>
</feature>
<evidence type="ECO:0000313" key="14">
    <source>
        <dbReference type="Proteomes" id="UP000019763"/>
    </source>
</evidence>
<dbReference type="GO" id="GO:0003872">
    <property type="term" value="F:6-phosphofructokinase activity"/>
    <property type="evidence" value="ECO:0007669"/>
    <property type="project" value="UniProtKB-UniRule"/>
</dbReference>
<reference evidence="13" key="1">
    <citation type="submission" date="2013-12" db="EMBL/GenBank/DDBJ databases">
        <authorList>
            <person name="Omoto C.K."/>
            <person name="Sibley D."/>
            <person name="Venepally P."/>
            <person name="Hadjithomas M."/>
            <person name="Karamycheva S."/>
            <person name="Brunk B."/>
            <person name="Roos D."/>
            <person name="Caler E."/>
            <person name="Lorenzi H."/>
        </authorList>
    </citation>
    <scope>NUCLEOTIDE SEQUENCE</scope>
</reference>
<comment type="caution">
    <text evidence="10">Lacks conserved residue(s) required for the propagation of feature annotation.</text>
</comment>
<evidence type="ECO:0000256" key="7">
    <source>
        <dbReference type="ARBA" id="ARBA00022842"/>
    </source>
</evidence>
<dbReference type="Gene3D" id="3.40.50.450">
    <property type="match status" value="3"/>
</dbReference>
<feature type="domain" description="Phosphofructokinase" evidence="12">
    <location>
        <begin position="675"/>
        <end position="892"/>
    </location>
</feature>
<dbReference type="NCBIfam" id="TIGR02477">
    <property type="entry name" value="PFKA_PPi"/>
    <property type="match status" value="1"/>
</dbReference>
<dbReference type="VEuPathDB" id="CryptoDB:GNI_087530"/>
<comment type="catalytic activity">
    <reaction evidence="9">
        <text>beta-D-fructose 6-phosphate + diphosphate = beta-D-fructose 1,6-bisphosphate + phosphate + H(+)</text>
        <dbReference type="Rhea" id="RHEA:13613"/>
        <dbReference type="ChEBI" id="CHEBI:15378"/>
        <dbReference type="ChEBI" id="CHEBI:32966"/>
        <dbReference type="ChEBI" id="CHEBI:33019"/>
        <dbReference type="ChEBI" id="CHEBI:43474"/>
        <dbReference type="ChEBI" id="CHEBI:57634"/>
        <dbReference type="EC" id="2.7.1.90"/>
    </reaction>
</comment>
<comment type="pathway">
    <text evidence="10">Carbohydrate degradation; glycolysis; D-glyceraldehyde 3-phosphate and glycerone phosphate from D-glucose: step 3/4.</text>
</comment>
<dbReference type="InterPro" id="IPR000023">
    <property type="entry name" value="Phosphofructokinase_dom"/>
</dbReference>
<dbReference type="OMA" id="FMAHYLG"/>
<dbReference type="InterPro" id="IPR011183">
    <property type="entry name" value="PfpB_PPi_PFK"/>
</dbReference>
<keyword evidence="10" id="KW-0067">ATP-binding</keyword>
<keyword evidence="14" id="KW-1185">Reference proteome</keyword>
<dbReference type="GO" id="GO:0009749">
    <property type="term" value="P:response to glucose"/>
    <property type="evidence" value="ECO:0007669"/>
    <property type="project" value="TreeGrafter"/>
</dbReference>
<comment type="similarity">
    <text evidence="10">Belongs to the phosphofructokinase type A (PFKA) family. PPi-dependent PFK group II subfamily. Clade 'Long' sub-subfamily.</text>
</comment>
<evidence type="ECO:0000256" key="2">
    <source>
        <dbReference type="ARBA" id="ARBA00003138"/>
    </source>
</evidence>
<dbReference type="InterPro" id="IPR022953">
    <property type="entry name" value="ATP_PFK"/>
</dbReference>
<comment type="subcellular location">
    <subcellularLocation>
        <location evidence="10">Cytoplasm</location>
    </subcellularLocation>
</comment>
<comment type="function">
    <text evidence="2">Catalyzes the phosphorylation of D-fructose 6-phosphate, the first committing step of glycolysis. Uses inorganic phosphate (PPi) as phosphoryl donor instead of ATP like common ATP-dependent phosphofructokinases (ATP-PFKs), which renders the reaction reversible, and can thus function both in glycolysis and gluconeogenesis. Consistently, PPi-PFK can replace the enzymes of both the forward (ATP-PFK) and reverse (fructose-bisphosphatase (FBPase)) reactions.</text>
</comment>
<dbReference type="eggNOG" id="KOG2440">
    <property type="taxonomic scope" value="Eukaryota"/>
</dbReference>
<feature type="binding site" evidence="10">
    <location>
        <begin position="208"/>
        <end position="211"/>
    </location>
    <ligand>
        <name>ATP</name>
        <dbReference type="ChEBI" id="CHEBI:30616"/>
    </ligand>
</feature>
<dbReference type="Pfam" id="PF00365">
    <property type="entry name" value="PFK"/>
    <property type="match status" value="2"/>
</dbReference>
<evidence type="ECO:0000256" key="1">
    <source>
        <dbReference type="ARBA" id="ARBA00001946"/>
    </source>
</evidence>
<keyword evidence="8 10" id="KW-0324">Glycolysis</keyword>
<accession>A0A023B5V9</accession>
<dbReference type="Gene3D" id="3.40.50.460">
    <property type="entry name" value="Phosphofructokinase domain"/>
    <property type="match status" value="2"/>
</dbReference>
<feature type="domain" description="Phosphofructokinase" evidence="12">
    <location>
        <begin position="109"/>
        <end position="353"/>
    </location>
</feature>
<feature type="binding site" evidence="10">
    <location>
        <position position="345"/>
    </location>
    <ligand>
        <name>substrate</name>
    </ligand>
</feature>
<dbReference type="EMBL" id="AFNH02000657">
    <property type="protein sequence ID" value="EZG62792.1"/>
    <property type="molecule type" value="Genomic_DNA"/>
</dbReference>
<feature type="site" description="Important for substrate specificity; cannot use PPi as phosphoryl donor" evidence="10">
    <location>
        <position position="210"/>
    </location>
</feature>
<dbReference type="PRINTS" id="PR00476">
    <property type="entry name" value="PHFRCTKINASE"/>
</dbReference>
<feature type="binding site" evidence="10">
    <location>
        <begin position="443"/>
        <end position="446"/>
    </location>
    <ligand>
        <name>substrate</name>
    </ligand>
</feature>
<keyword evidence="6 10" id="KW-0418">Kinase</keyword>
<organism evidence="13 14">
    <name type="scientific">Gregarina niphandrodes</name>
    <name type="common">Septate eugregarine</name>
    <dbReference type="NCBI Taxonomy" id="110365"/>
    <lineage>
        <taxon>Eukaryota</taxon>
        <taxon>Sar</taxon>
        <taxon>Alveolata</taxon>
        <taxon>Apicomplexa</taxon>
        <taxon>Conoidasida</taxon>
        <taxon>Gregarinasina</taxon>
        <taxon>Eugregarinorida</taxon>
        <taxon>Gregarinidae</taxon>
        <taxon>Gregarina</taxon>
    </lineage>
</organism>
<dbReference type="OrthoDB" id="537915at2759"/>
<evidence type="ECO:0000313" key="13">
    <source>
        <dbReference type="EMBL" id="EZG62792.1"/>
    </source>
</evidence>
<dbReference type="GO" id="GO:0046872">
    <property type="term" value="F:metal ion binding"/>
    <property type="evidence" value="ECO:0007669"/>
    <property type="project" value="UniProtKB-KW"/>
</dbReference>
<sequence>MAKRRVHTHLQSADLFAYFSPVQKERQKMTPVTCDALCSGGPTVLQELEIEGLEQLDGTELSRSFPNIYGQPVVSIEQDMSSDSSSGALVHPEALITETPPMTVGPMTVGLVLSGGPAPGGHNVIAGVYDYIKRVNPASRMVGFKGGLDGLFNNEHIEVTDELMDRSRNSGGFDMFWSGRGMVTEKQKPLALQAVTTLALNGLIVVGGDGSNSNAALLAEYFAAHKSNTNVIGVPKTIDGDLKNAAVECSFGFDTAAKTYSELIGNLCTDCSSGQGVWHFVRVMGRSASHLVLECAMQTRPNLVFIGEEVEAKNISLKEIVDDIVELVLERRAVKKDYGIVLVPEGLIGFIPEMKLLIAEMSEQLCKGQQFDEGCLSQASQDLWHFLPSQIQQQLLTDREASGYVQVAKIATERLLILLVEEGLRARGIDIKTWNRMHHYFGYEGRCAMPSNFDANYCYNLGMTAGCLIHHRKNGYMAIVKDLVQEASLWTAAGVPFTKVMRMLDLPLGRVPGVIRQLVDVKSPAFRVFESVRPDWRLGDYYRSPGPIQFLGPCADVSNCVVAVPSREDLLAGRIPELQHYSGLGRADTPKRFGCYSQLQQLRILWRPPIPDICHDPWASCSKATQYLPKDPYIRRQTLSYCPRLCKENEFHLQEIKCSISPAQASSTQVRRRRVGVAFLSRQSPGLHNIVWGMRERLKLTGGTLLGFKRGAEGLLADQWIEVTDEDVQPFRNLGGADLLGRGTTHMLLDPTNRRRVLDVCRANALDGLVLVGSSLAMTETAYLAEYFLTKGSRCCVVGVPATASNNLAHELMETNIGFDTASKLYSSLIGNVLTDAASMPKYWHFVRLMGRQPSNEVLECALQTHPNCVVIAEEYGAAQKTLDDVVKDIADVVCERARATPTPRNFGAVLIPDGLWHHLPTMKLLLQDLDRVMVAASAAGEQLQAEQELLDMANFAEEVNSADAPTTAGSLESTPKSRSPALLESPASASRLLEVGRSESALPEIGRTESARTDGGVTRAETVRATPPKTRKWSQKIAPWSAAVWRSLPAYIRREFLTTDYELRDSFVETEVLLSQLVRAELERRKTRGEYVGTFQCVCHYFGYQGRSAMPSNFDATLGLVHGYLAAICVESAITGHLTTVRGLTGDVKDWKLGAIPFNCLLTLVPSQQNDAVHPQLSTAYTQEQLPILPNAETDLNSKALRWLMVARASWSKQDRFCNPGPIQFWGTASKFYHRILHEEQADYSRMLRHVQKYAEILRDACSFGVDEEFLKFAYSSLHGLLALRFYGDHLLTNLAPPTHNALPLYPDEDSTDENEPQIEHKRIATRLPSKSDWKRSFIGF</sequence>
<comment type="catalytic activity">
    <reaction evidence="10">
        <text>beta-D-fructose 6-phosphate + ATP = beta-D-fructose 1,6-bisphosphate + ADP + H(+)</text>
        <dbReference type="Rhea" id="RHEA:16109"/>
        <dbReference type="ChEBI" id="CHEBI:15378"/>
        <dbReference type="ChEBI" id="CHEBI:30616"/>
        <dbReference type="ChEBI" id="CHEBI:32966"/>
        <dbReference type="ChEBI" id="CHEBI:57634"/>
        <dbReference type="ChEBI" id="CHEBI:456216"/>
        <dbReference type="EC" id="2.7.1.11"/>
    </reaction>
</comment>
<proteinExistence type="inferred from homology"/>
<evidence type="ECO:0000259" key="12">
    <source>
        <dbReference type="Pfam" id="PF00365"/>
    </source>
</evidence>
<feature type="binding site" evidence="10">
    <location>
        <begin position="284"/>
        <end position="286"/>
    </location>
    <ligand>
        <name>substrate</name>
    </ligand>
</feature>
<dbReference type="NCBIfam" id="NF005482">
    <property type="entry name" value="PRK07085.1"/>
    <property type="match status" value="1"/>
</dbReference>
<keyword evidence="4 10" id="KW-0808">Transferase</keyword>
<comment type="cofactor">
    <cofactor evidence="1 10">
        <name>Mg(2+)</name>
        <dbReference type="ChEBI" id="CHEBI:18420"/>
    </cofactor>
</comment>
<evidence type="ECO:0000256" key="5">
    <source>
        <dbReference type="ARBA" id="ARBA00022723"/>
    </source>
</evidence>
<dbReference type="GO" id="GO:0005524">
    <property type="term" value="F:ATP binding"/>
    <property type="evidence" value="ECO:0007669"/>
    <property type="project" value="UniProtKB-KW"/>
</dbReference>
<dbReference type="EC" id="2.7.1.11" evidence="10"/>
<feature type="binding site" evidence="10">
    <location>
        <position position="116"/>
    </location>
    <ligand>
        <name>ATP</name>
        <dbReference type="ChEBI" id="CHEBI:30616"/>
    </ligand>
</feature>
<dbReference type="RefSeq" id="XP_011130713.1">
    <property type="nucleotide sequence ID" value="XM_011132411.1"/>
</dbReference>
<dbReference type="PANTHER" id="PTHR43650:SF1">
    <property type="entry name" value="PYROPHOSPHATE--FRUCTOSE 6-PHOSPHATE 1-PHOSPHOTRANSFERASE SUBUNIT BETA 2"/>
    <property type="match status" value="1"/>
</dbReference>
<dbReference type="SUPFAM" id="SSF53784">
    <property type="entry name" value="Phosphofructokinase"/>
    <property type="match status" value="3"/>
</dbReference>
<dbReference type="UniPathway" id="UPA00109">
    <property type="reaction ID" value="UER00182"/>
</dbReference>
<feature type="active site" description="Proton acceptor" evidence="10">
    <location>
        <position position="239"/>
    </location>
</feature>
<dbReference type="PANTHER" id="PTHR43650">
    <property type="entry name" value="PYROPHOSPHATE--FRUCTOSE 6-PHOSPHATE 1-PHOSPHOTRANSFERASE"/>
    <property type="match status" value="1"/>
</dbReference>
<dbReference type="Proteomes" id="UP000019763">
    <property type="component" value="Unassembled WGS sequence"/>
</dbReference>
<dbReference type="GO" id="GO:0006002">
    <property type="term" value="P:fructose 6-phosphate metabolic process"/>
    <property type="evidence" value="ECO:0007669"/>
    <property type="project" value="InterPro"/>
</dbReference>
<evidence type="ECO:0000256" key="10">
    <source>
        <dbReference type="HAMAP-Rule" id="MF_03185"/>
    </source>
</evidence>
<feature type="region of interest" description="Disordered" evidence="11">
    <location>
        <begin position="963"/>
        <end position="986"/>
    </location>
</feature>
<evidence type="ECO:0000256" key="9">
    <source>
        <dbReference type="ARBA" id="ARBA00048072"/>
    </source>
</evidence>
<dbReference type="GeneID" id="22913125"/>
<dbReference type="GO" id="GO:0005829">
    <property type="term" value="C:cytosol"/>
    <property type="evidence" value="ECO:0007669"/>
    <property type="project" value="TreeGrafter"/>
</dbReference>
<comment type="subunit">
    <text evidence="10">Tetramer of two alpha (regulatory) and two beta (catalytic) chains.</text>
</comment>
<name>A0A023B5V9_GRENI</name>
<protein>
    <recommendedName>
        <fullName evidence="10">Probable ATP-dependent 6-phosphofructokinase</fullName>
        <shortName evidence="10">ATP-PFK</shortName>
        <shortName evidence="10">Phosphofructokinase</shortName>
        <ecNumber evidence="10">2.7.1.11</ecNumber>
    </recommendedName>
    <alternativeName>
        <fullName evidence="10">Phosphohexokinase</fullName>
    </alternativeName>
</protein>
<feature type="compositionally biased region" description="Polar residues" evidence="11">
    <location>
        <begin position="964"/>
        <end position="977"/>
    </location>
</feature>
<evidence type="ECO:0000256" key="6">
    <source>
        <dbReference type="ARBA" id="ARBA00022777"/>
    </source>
</evidence>
<feature type="binding site" evidence="10">
    <location>
        <begin position="237"/>
        <end position="239"/>
    </location>
    <ligand>
        <name>substrate</name>
    </ligand>
</feature>
<gene>
    <name evidence="13" type="ORF">GNI_087530</name>
</gene>
<evidence type="ECO:0000256" key="8">
    <source>
        <dbReference type="ARBA" id="ARBA00023152"/>
    </source>
</evidence>
<keyword evidence="10" id="KW-0547">Nucleotide-binding</keyword>
<dbReference type="Gene3D" id="1.10.10.480">
    <property type="entry name" value="Phosphofructokinase, domain 3"/>
    <property type="match status" value="1"/>
</dbReference>
<keyword evidence="3 10" id="KW-0963">Cytoplasm</keyword>
<dbReference type="GO" id="GO:0047334">
    <property type="term" value="F:diphosphate-fructose-6-phosphate 1-phosphotransferase activity"/>
    <property type="evidence" value="ECO:0007669"/>
    <property type="project" value="UniProtKB-EC"/>
</dbReference>
<feature type="binding site" evidence="10">
    <location>
        <begin position="180"/>
        <end position="181"/>
    </location>
    <ligand>
        <name>ATP</name>
        <dbReference type="ChEBI" id="CHEBI:30616"/>
    </ligand>
</feature>
<keyword evidence="5 10" id="KW-0479">Metal-binding</keyword>
<evidence type="ECO:0000256" key="3">
    <source>
        <dbReference type="ARBA" id="ARBA00022490"/>
    </source>
</evidence>
<keyword evidence="7 10" id="KW-0460">Magnesium</keyword>
<dbReference type="HAMAP" id="MF_01980">
    <property type="entry name" value="Phosphofructokinase_II_Long"/>
    <property type="match status" value="1"/>
</dbReference>
<evidence type="ECO:0000256" key="11">
    <source>
        <dbReference type="SAM" id="MobiDB-lite"/>
    </source>
</evidence>
<comment type="function">
    <text evidence="10">Catalyzes the phosphorylation of D-fructose 6-phosphate to fructose 1,6-bisphosphate by ATP, the first committing step of glycolysis.</text>
</comment>
<evidence type="ECO:0000256" key="4">
    <source>
        <dbReference type="ARBA" id="ARBA00022679"/>
    </source>
</evidence>